<evidence type="ECO:0000256" key="8">
    <source>
        <dbReference type="SAM" id="Coils"/>
    </source>
</evidence>
<keyword evidence="6" id="KW-0680">Restriction system</keyword>
<dbReference type="GO" id="GO:0008170">
    <property type="term" value="F:N-methyltransferase activity"/>
    <property type="evidence" value="ECO:0007669"/>
    <property type="project" value="InterPro"/>
</dbReference>
<dbReference type="AlphaFoldDB" id="A0A5B3GFQ3"/>
<reference evidence="11 12" key="1">
    <citation type="journal article" date="2019" name="Nat. Med.">
        <title>A library of human gut bacterial isolates paired with longitudinal multiomics data enables mechanistic microbiome research.</title>
        <authorList>
            <person name="Poyet M."/>
            <person name="Groussin M."/>
            <person name="Gibbons S.M."/>
            <person name="Avila-Pacheco J."/>
            <person name="Jiang X."/>
            <person name="Kearney S.M."/>
            <person name="Perrotta A.R."/>
            <person name="Berdy B."/>
            <person name="Zhao S."/>
            <person name="Lieberman T.D."/>
            <person name="Swanson P.K."/>
            <person name="Smith M."/>
            <person name="Roesemann S."/>
            <person name="Alexander J.E."/>
            <person name="Rich S.A."/>
            <person name="Livny J."/>
            <person name="Vlamakis H."/>
            <person name="Clish C."/>
            <person name="Bullock K."/>
            <person name="Deik A."/>
            <person name="Scott J."/>
            <person name="Pierce K.A."/>
            <person name="Xavier R.J."/>
            <person name="Alm E.J."/>
        </authorList>
    </citation>
    <scope>NUCLEOTIDE SEQUENCE [LARGE SCALE GENOMIC DNA]</scope>
    <source>
        <strain evidence="11 12">BIOML-A2</strain>
    </source>
</reference>
<evidence type="ECO:0000256" key="5">
    <source>
        <dbReference type="ARBA" id="ARBA00022691"/>
    </source>
</evidence>
<evidence type="ECO:0000256" key="4">
    <source>
        <dbReference type="ARBA" id="ARBA00022679"/>
    </source>
</evidence>
<evidence type="ECO:0000313" key="11">
    <source>
        <dbReference type="EMBL" id="KAA2372116.1"/>
    </source>
</evidence>
<dbReference type="InterPro" id="IPR003356">
    <property type="entry name" value="DNA_methylase_A-5"/>
</dbReference>
<dbReference type="PRINTS" id="PR00507">
    <property type="entry name" value="N12N6MTFRASE"/>
</dbReference>
<evidence type="ECO:0000256" key="7">
    <source>
        <dbReference type="ARBA" id="ARBA00047942"/>
    </source>
</evidence>
<evidence type="ECO:0000256" key="1">
    <source>
        <dbReference type="ARBA" id="ARBA00006594"/>
    </source>
</evidence>
<dbReference type="Gene3D" id="1.20.1260.30">
    <property type="match status" value="2"/>
</dbReference>
<dbReference type="GO" id="GO:0009307">
    <property type="term" value="P:DNA restriction-modification system"/>
    <property type="evidence" value="ECO:0007669"/>
    <property type="project" value="UniProtKB-KW"/>
</dbReference>
<proteinExistence type="inferred from homology"/>
<keyword evidence="8" id="KW-0175">Coiled coil</keyword>
<dbReference type="InterPro" id="IPR051537">
    <property type="entry name" value="DNA_Adenine_Mtase"/>
</dbReference>
<evidence type="ECO:0000256" key="6">
    <source>
        <dbReference type="ARBA" id="ARBA00022747"/>
    </source>
</evidence>
<dbReference type="PANTHER" id="PTHR42933:SF3">
    <property type="entry name" value="TYPE I RESTRICTION ENZYME MJAVIII METHYLASE SUBUNIT"/>
    <property type="match status" value="1"/>
</dbReference>
<evidence type="ECO:0000256" key="2">
    <source>
        <dbReference type="ARBA" id="ARBA00011900"/>
    </source>
</evidence>
<dbReference type="InterPro" id="IPR029063">
    <property type="entry name" value="SAM-dependent_MTases_sf"/>
</dbReference>
<dbReference type="SUPFAM" id="SSF53335">
    <property type="entry name" value="S-adenosyl-L-methionine-dependent methyltransferases"/>
    <property type="match status" value="1"/>
</dbReference>
<sequence length="810" mass="91354">MAIKKSELYSTLWKCCDELRGGMDASQYKDYVLVILFVKYISDKSRNDSNFMIDIPAGCYFEDFVALKGHANIGEEMNKKMAALSEANQLDGVFIADFDDETKLGKGKDKVETLSGLIGIFQTSDLDFSKNRAADDDLIGDAYEYLMKNFATESGKSKGQFYTPAEVSRVIAKVLGLDKVNSIRTTIYDPTCGSGSLLLRAKAETPTDATLYGQEKDNATVGLAKMNMILHNDPYAIIKQGDTLNDPQYKDESGNLQTFDFVVANPPFSTKSWLKGAKEEDQYHRWGSSIGVPPEKNGDYAFLLHIVRSIKQTGCGACILPHGVLFRGNAEAQIRKYLVAEKRYIKGIIGLPANLFFGTGIPACIIILEKSEASNRKGVFMIDAKSGFMKDGAKNRLREQDIRRIVDIWQQQRDAPHFARFVPLEEIERNDYNLNIPRYISAPDTEILQDIDAHLHGGLPAHDIEQLAAYWQVCPSLRNDLFRPHDTRTSYFALNCDAEAVRDTIMDNADFRRQTEIFYRSYAGWCDRHRETLYSLATGFAPKRLIEVLSDSLLAIFKRDESLVDAYDAYDCLMNYWSETMQDDCYLIAANGWKAELYTPQPAAKKKDAKPKEKKASTPEDVACDLLPVSIVIDEYFAKDKHLISASEELLNDKENQLIELLEEHADEAFDEGNFADNKLTDGNVKKRIKTLDKKSDADEIAVLTQYLKLKEDISLTKKTLKTLKYNLLTALTVKYANLTEDDIKRLVIERKWFATLSALLDSEMQRIGQQLTSEVSALAERYAQTLPEIDAEIADLESKVAAHLKQMGF</sequence>
<dbReference type="EMBL" id="VVXK01000001">
    <property type="protein sequence ID" value="KAA2372116.1"/>
    <property type="molecule type" value="Genomic_DNA"/>
</dbReference>
<dbReference type="Gene3D" id="3.40.50.150">
    <property type="entry name" value="Vaccinia Virus protein VP39"/>
    <property type="match status" value="1"/>
</dbReference>
<dbReference type="InterPro" id="IPR038333">
    <property type="entry name" value="T1MK-like_N_sf"/>
</dbReference>
<dbReference type="GO" id="GO:0003677">
    <property type="term" value="F:DNA binding"/>
    <property type="evidence" value="ECO:0007669"/>
    <property type="project" value="InterPro"/>
</dbReference>
<keyword evidence="3 11" id="KW-0489">Methyltransferase</keyword>
<dbReference type="CDD" id="cd02440">
    <property type="entry name" value="AdoMet_MTases"/>
    <property type="match status" value="1"/>
</dbReference>
<accession>A0A5B3GFQ3</accession>
<gene>
    <name evidence="11" type="ORF">F2Y13_01210</name>
</gene>
<dbReference type="InterPro" id="IPR004546">
    <property type="entry name" value="Restrct_endonuc_T1M"/>
</dbReference>
<evidence type="ECO:0000259" key="10">
    <source>
        <dbReference type="Pfam" id="PF12161"/>
    </source>
</evidence>
<keyword evidence="4 11" id="KW-0808">Transferase</keyword>
<dbReference type="InterPro" id="IPR022749">
    <property type="entry name" value="D12N6_MeTrfase_N"/>
</dbReference>
<feature type="domain" description="N6 adenine-specific DNA methyltransferase N-terminal" evidence="10">
    <location>
        <begin position="10"/>
        <end position="120"/>
    </location>
</feature>
<dbReference type="GO" id="GO:0032259">
    <property type="term" value="P:methylation"/>
    <property type="evidence" value="ECO:0007669"/>
    <property type="project" value="UniProtKB-KW"/>
</dbReference>
<dbReference type="InterPro" id="IPR002052">
    <property type="entry name" value="DNA_methylase_N6_adenine_CS"/>
</dbReference>
<protein>
    <recommendedName>
        <fullName evidence="2">site-specific DNA-methyltransferase (adenine-specific)</fullName>
        <ecNumber evidence="2">2.1.1.72</ecNumber>
    </recommendedName>
</protein>
<comment type="caution">
    <text evidence="11">The sequence shown here is derived from an EMBL/GenBank/DDBJ whole genome shotgun (WGS) entry which is preliminary data.</text>
</comment>
<evidence type="ECO:0000259" key="9">
    <source>
        <dbReference type="Pfam" id="PF02384"/>
    </source>
</evidence>
<dbReference type="RefSeq" id="WP_149886857.1">
    <property type="nucleotide sequence ID" value="NZ_JADMQM010000002.1"/>
</dbReference>
<dbReference type="Pfam" id="PF02384">
    <property type="entry name" value="N6_Mtase"/>
    <property type="match status" value="1"/>
</dbReference>
<name>A0A5B3GFQ3_9BACT</name>
<dbReference type="PANTHER" id="PTHR42933">
    <property type="entry name" value="SLR6095 PROTEIN"/>
    <property type="match status" value="1"/>
</dbReference>
<organism evidence="11 12">
    <name type="scientific">Alistipes shahii</name>
    <dbReference type="NCBI Taxonomy" id="328814"/>
    <lineage>
        <taxon>Bacteria</taxon>
        <taxon>Pseudomonadati</taxon>
        <taxon>Bacteroidota</taxon>
        <taxon>Bacteroidia</taxon>
        <taxon>Bacteroidales</taxon>
        <taxon>Rikenellaceae</taxon>
        <taxon>Alistipes</taxon>
    </lineage>
</organism>
<dbReference type="EC" id="2.1.1.72" evidence="2"/>
<evidence type="ECO:0000256" key="3">
    <source>
        <dbReference type="ARBA" id="ARBA00022603"/>
    </source>
</evidence>
<feature type="coiled-coil region" evidence="8">
    <location>
        <begin position="644"/>
        <end position="672"/>
    </location>
</feature>
<dbReference type="Pfam" id="PF12161">
    <property type="entry name" value="HsdM_N"/>
    <property type="match status" value="1"/>
</dbReference>
<dbReference type="GO" id="GO:0009007">
    <property type="term" value="F:site-specific DNA-methyltransferase (adenine-specific) activity"/>
    <property type="evidence" value="ECO:0007669"/>
    <property type="project" value="UniProtKB-EC"/>
</dbReference>
<dbReference type="Proteomes" id="UP000323567">
    <property type="component" value="Unassembled WGS sequence"/>
</dbReference>
<evidence type="ECO:0000313" key="12">
    <source>
        <dbReference type="Proteomes" id="UP000323567"/>
    </source>
</evidence>
<feature type="domain" description="DNA methylase adenine-specific" evidence="9">
    <location>
        <begin position="135"/>
        <end position="445"/>
    </location>
</feature>
<comment type="similarity">
    <text evidence="1">Belongs to the N(4)/N(6)-methyltransferase family.</text>
</comment>
<dbReference type="PROSITE" id="PS00092">
    <property type="entry name" value="N6_MTASE"/>
    <property type="match status" value="1"/>
</dbReference>
<comment type="catalytic activity">
    <reaction evidence="7">
        <text>a 2'-deoxyadenosine in DNA + S-adenosyl-L-methionine = an N(6)-methyl-2'-deoxyadenosine in DNA + S-adenosyl-L-homocysteine + H(+)</text>
        <dbReference type="Rhea" id="RHEA:15197"/>
        <dbReference type="Rhea" id="RHEA-COMP:12418"/>
        <dbReference type="Rhea" id="RHEA-COMP:12419"/>
        <dbReference type="ChEBI" id="CHEBI:15378"/>
        <dbReference type="ChEBI" id="CHEBI:57856"/>
        <dbReference type="ChEBI" id="CHEBI:59789"/>
        <dbReference type="ChEBI" id="CHEBI:90615"/>
        <dbReference type="ChEBI" id="CHEBI:90616"/>
        <dbReference type="EC" id="2.1.1.72"/>
    </reaction>
</comment>
<keyword evidence="5" id="KW-0949">S-adenosyl-L-methionine</keyword>
<dbReference type="NCBIfam" id="TIGR00497">
    <property type="entry name" value="hsdM"/>
    <property type="match status" value="1"/>
</dbReference>